<feature type="non-terminal residue" evidence="1">
    <location>
        <position position="1"/>
    </location>
</feature>
<name>A0AAV0HCP1_9ROSI</name>
<comment type="caution">
    <text evidence="1">The sequence shown here is derived from an EMBL/GenBank/DDBJ whole genome shotgun (WGS) entry which is preliminary data.</text>
</comment>
<evidence type="ECO:0008006" key="3">
    <source>
        <dbReference type="Google" id="ProtNLM"/>
    </source>
</evidence>
<proteinExistence type="predicted"/>
<keyword evidence="2" id="KW-1185">Reference proteome</keyword>
<evidence type="ECO:0000313" key="1">
    <source>
        <dbReference type="EMBL" id="CAI0382937.1"/>
    </source>
</evidence>
<evidence type="ECO:0000313" key="2">
    <source>
        <dbReference type="Proteomes" id="UP001154282"/>
    </source>
</evidence>
<organism evidence="1 2">
    <name type="scientific">Linum tenue</name>
    <dbReference type="NCBI Taxonomy" id="586396"/>
    <lineage>
        <taxon>Eukaryota</taxon>
        <taxon>Viridiplantae</taxon>
        <taxon>Streptophyta</taxon>
        <taxon>Embryophyta</taxon>
        <taxon>Tracheophyta</taxon>
        <taxon>Spermatophyta</taxon>
        <taxon>Magnoliopsida</taxon>
        <taxon>eudicotyledons</taxon>
        <taxon>Gunneridae</taxon>
        <taxon>Pentapetalae</taxon>
        <taxon>rosids</taxon>
        <taxon>fabids</taxon>
        <taxon>Malpighiales</taxon>
        <taxon>Linaceae</taxon>
        <taxon>Linum</taxon>
    </lineage>
</organism>
<dbReference type="EMBL" id="CAMGYJ010000002">
    <property type="protein sequence ID" value="CAI0382937.1"/>
    <property type="molecule type" value="Genomic_DNA"/>
</dbReference>
<accession>A0AAV0HCP1</accession>
<sequence length="81" mass="8430">RCSSALPTACNYLPHTDSSYTNGLSIEADGCSLEVSALVVHNLSAGIEVLAEYGSQNNFHGKSFAQPPCVPATASLEQTTS</sequence>
<dbReference type="AlphaFoldDB" id="A0AAV0HCP1"/>
<reference evidence="1" key="1">
    <citation type="submission" date="2022-08" db="EMBL/GenBank/DDBJ databases">
        <authorList>
            <person name="Gutierrez-Valencia J."/>
        </authorList>
    </citation>
    <scope>NUCLEOTIDE SEQUENCE</scope>
</reference>
<dbReference type="Proteomes" id="UP001154282">
    <property type="component" value="Unassembled WGS sequence"/>
</dbReference>
<protein>
    <recommendedName>
        <fullName evidence="3">SET domain-containing protein</fullName>
    </recommendedName>
</protein>
<gene>
    <name evidence="1" type="ORF">LITE_LOCUS3779</name>
</gene>